<evidence type="ECO:0000313" key="3">
    <source>
        <dbReference type="EMBL" id="GMI33132.1"/>
    </source>
</evidence>
<name>A0ABQ6MV74_9STRA</name>
<evidence type="ECO:0000313" key="4">
    <source>
        <dbReference type="Proteomes" id="UP001165060"/>
    </source>
</evidence>
<evidence type="ECO:0000256" key="2">
    <source>
        <dbReference type="SAM" id="SignalP"/>
    </source>
</evidence>
<dbReference type="Proteomes" id="UP001165060">
    <property type="component" value="Unassembled WGS sequence"/>
</dbReference>
<dbReference type="EMBL" id="BRYB01000571">
    <property type="protein sequence ID" value="GMI33132.1"/>
    <property type="molecule type" value="Genomic_DNA"/>
</dbReference>
<gene>
    <name evidence="3" type="ORF">TeGR_g7218</name>
</gene>
<organism evidence="3 4">
    <name type="scientific">Tetraparma gracilis</name>
    <dbReference type="NCBI Taxonomy" id="2962635"/>
    <lineage>
        <taxon>Eukaryota</taxon>
        <taxon>Sar</taxon>
        <taxon>Stramenopiles</taxon>
        <taxon>Ochrophyta</taxon>
        <taxon>Bolidophyceae</taxon>
        <taxon>Parmales</taxon>
        <taxon>Triparmaceae</taxon>
        <taxon>Tetraparma</taxon>
    </lineage>
</organism>
<sequence>MRILPLLTFLLAQLAPATAGSQTPSGPPQPIPAVVSTAIHLRDTTAQAVDLALHLRGLKGMGKSGMGMMDMMGMTPKSMTSKTAPPAMSMTMGKKTETPTTQPTPAPTAPPFEEIDPTCTPCTAGSPDPPVSDPPRLCYTFNNDTLKAVVDAYTTDDETKEAMLYQYGPIECW</sequence>
<reference evidence="3 4" key="1">
    <citation type="journal article" date="2023" name="Commun. Biol.">
        <title>Genome analysis of Parmales, the sister group of diatoms, reveals the evolutionary specialization of diatoms from phago-mixotrophs to photoautotrophs.</title>
        <authorList>
            <person name="Ban H."/>
            <person name="Sato S."/>
            <person name="Yoshikawa S."/>
            <person name="Yamada K."/>
            <person name="Nakamura Y."/>
            <person name="Ichinomiya M."/>
            <person name="Sato N."/>
            <person name="Blanc-Mathieu R."/>
            <person name="Endo H."/>
            <person name="Kuwata A."/>
            <person name="Ogata H."/>
        </authorList>
    </citation>
    <scope>NUCLEOTIDE SEQUENCE [LARGE SCALE GENOMIC DNA]</scope>
</reference>
<keyword evidence="2" id="KW-0732">Signal</keyword>
<protein>
    <submittedName>
        <fullName evidence="3">Uncharacterized protein</fullName>
    </submittedName>
</protein>
<accession>A0ABQ6MV74</accession>
<comment type="caution">
    <text evidence="3">The sequence shown here is derived from an EMBL/GenBank/DDBJ whole genome shotgun (WGS) entry which is preliminary data.</text>
</comment>
<feature type="signal peptide" evidence="2">
    <location>
        <begin position="1"/>
        <end position="19"/>
    </location>
</feature>
<evidence type="ECO:0000256" key="1">
    <source>
        <dbReference type="SAM" id="MobiDB-lite"/>
    </source>
</evidence>
<feature type="region of interest" description="Disordered" evidence="1">
    <location>
        <begin position="78"/>
        <end position="108"/>
    </location>
</feature>
<feature type="chain" id="PRO_5045907620" evidence="2">
    <location>
        <begin position="20"/>
        <end position="173"/>
    </location>
</feature>
<proteinExistence type="predicted"/>
<keyword evidence="4" id="KW-1185">Reference proteome</keyword>